<dbReference type="AlphaFoldDB" id="H2XP56"/>
<reference evidence="3" key="1">
    <citation type="journal article" date="2002" name="Science">
        <title>The draft genome of Ciona intestinalis: insights into chordate and vertebrate origins.</title>
        <authorList>
            <person name="Dehal P."/>
            <person name="Satou Y."/>
            <person name="Campbell R.K."/>
            <person name="Chapman J."/>
            <person name="Degnan B."/>
            <person name="De Tomaso A."/>
            <person name="Davidson B."/>
            <person name="Di Gregorio A."/>
            <person name="Gelpke M."/>
            <person name="Goodstein D.M."/>
            <person name="Harafuji N."/>
            <person name="Hastings K.E."/>
            <person name="Ho I."/>
            <person name="Hotta K."/>
            <person name="Huang W."/>
            <person name="Kawashima T."/>
            <person name="Lemaire P."/>
            <person name="Martinez D."/>
            <person name="Meinertzhagen I.A."/>
            <person name="Necula S."/>
            <person name="Nonaka M."/>
            <person name="Putnam N."/>
            <person name="Rash S."/>
            <person name="Saiga H."/>
            <person name="Satake M."/>
            <person name="Terry A."/>
            <person name="Yamada L."/>
            <person name="Wang H.G."/>
            <person name="Awazu S."/>
            <person name="Azumi K."/>
            <person name="Boore J."/>
            <person name="Branno M."/>
            <person name="Chin-Bow S."/>
            <person name="DeSantis R."/>
            <person name="Doyle S."/>
            <person name="Francino P."/>
            <person name="Keys D.N."/>
            <person name="Haga S."/>
            <person name="Hayashi H."/>
            <person name="Hino K."/>
            <person name="Imai K.S."/>
            <person name="Inaba K."/>
            <person name="Kano S."/>
            <person name="Kobayashi K."/>
            <person name="Kobayashi M."/>
            <person name="Lee B.I."/>
            <person name="Makabe K.W."/>
            <person name="Manohar C."/>
            <person name="Matassi G."/>
            <person name="Medina M."/>
            <person name="Mochizuki Y."/>
            <person name="Mount S."/>
            <person name="Morishita T."/>
            <person name="Miura S."/>
            <person name="Nakayama A."/>
            <person name="Nishizaka S."/>
            <person name="Nomoto H."/>
            <person name="Ohta F."/>
            <person name="Oishi K."/>
            <person name="Rigoutsos I."/>
            <person name="Sano M."/>
            <person name="Sasaki A."/>
            <person name="Sasakura Y."/>
            <person name="Shoguchi E."/>
            <person name="Shin-i T."/>
            <person name="Spagnuolo A."/>
            <person name="Stainier D."/>
            <person name="Suzuki M.M."/>
            <person name="Tassy O."/>
            <person name="Takatori N."/>
            <person name="Tokuoka M."/>
            <person name="Yagi K."/>
            <person name="Yoshizaki F."/>
            <person name="Wada S."/>
            <person name="Zhang C."/>
            <person name="Hyatt P.D."/>
            <person name="Larimer F."/>
            <person name="Detter C."/>
            <person name="Doggett N."/>
            <person name="Glavina T."/>
            <person name="Hawkins T."/>
            <person name="Richardson P."/>
            <person name="Lucas S."/>
            <person name="Kohara Y."/>
            <person name="Levine M."/>
            <person name="Satoh N."/>
            <person name="Rokhsar D.S."/>
        </authorList>
    </citation>
    <scope>NUCLEOTIDE SEQUENCE [LARGE SCALE GENOMIC DNA]</scope>
</reference>
<sequence>MNKSALHLMLVIGLLVISTSNNMCCAKSWTDWRYSQAKPQIVEDLLQELNDDIVAERFNYTPLIIRRSRKCKIWLST</sequence>
<reference evidence="2" key="2">
    <citation type="submission" date="2025-08" db="UniProtKB">
        <authorList>
            <consortium name="Ensembl"/>
        </authorList>
    </citation>
    <scope>IDENTIFICATION</scope>
</reference>
<protein>
    <submittedName>
        <fullName evidence="2">Uncharacterized protein</fullName>
    </submittedName>
</protein>
<accession>H2XP56</accession>
<proteinExistence type="predicted"/>
<dbReference type="InParanoid" id="H2XP56"/>
<dbReference type="Ensembl" id="ENSCINT00000031871.1">
    <property type="protein sequence ID" value="ENSCINP00000031439.1"/>
    <property type="gene ID" value="ENSCING00000023311.1"/>
</dbReference>
<feature type="chain" id="PRO_5003577328" evidence="1">
    <location>
        <begin position="22"/>
        <end position="77"/>
    </location>
</feature>
<dbReference type="GeneTree" id="ENSGT00660000097432"/>
<name>H2XP56_CIOIN</name>
<keyword evidence="1" id="KW-0732">Signal</keyword>
<dbReference type="HOGENOM" id="CLU_2849004_0_0_1"/>
<dbReference type="Proteomes" id="UP000008144">
    <property type="component" value="Unassembled WGS sequence"/>
</dbReference>
<evidence type="ECO:0000256" key="1">
    <source>
        <dbReference type="SAM" id="SignalP"/>
    </source>
</evidence>
<reference evidence="2" key="3">
    <citation type="submission" date="2025-09" db="UniProtKB">
        <authorList>
            <consortium name="Ensembl"/>
        </authorList>
    </citation>
    <scope>IDENTIFICATION</scope>
</reference>
<organism evidence="2 3">
    <name type="scientific">Ciona intestinalis</name>
    <name type="common">Transparent sea squirt</name>
    <name type="synonym">Ascidia intestinalis</name>
    <dbReference type="NCBI Taxonomy" id="7719"/>
    <lineage>
        <taxon>Eukaryota</taxon>
        <taxon>Metazoa</taxon>
        <taxon>Chordata</taxon>
        <taxon>Tunicata</taxon>
        <taxon>Ascidiacea</taxon>
        <taxon>Phlebobranchia</taxon>
        <taxon>Cionidae</taxon>
        <taxon>Ciona</taxon>
    </lineage>
</organism>
<keyword evidence="3" id="KW-1185">Reference proteome</keyword>
<evidence type="ECO:0000313" key="3">
    <source>
        <dbReference type="Proteomes" id="UP000008144"/>
    </source>
</evidence>
<feature type="signal peptide" evidence="1">
    <location>
        <begin position="1"/>
        <end position="21"/>
    </location>
</feature>
<evidence type="ECO:0000313" key="2">
    <source>
        <dbReference type="Ensembl" id="ENSCINP00000031439.1"/>
    </source>
</evidence>